<evidence type="ECO:0000256" key="2">
    <source>
        <dbReference type="ARBA" id="ARBA00004166"/>
    </source>
</evidence>
<feature type="transmembrane region" description="Helical" evidence="20">
    <location>
        <begin position="1140"/>
        <end position="1159"/>
    </location>
</feature>
<evidence type="ECO:0000256" key="15">
    <source>
        <dbReference type="ARBA" id="ARBA00049128"/>
    </source>
</evidence>
<organism evidence="24">
    <name type="scientific">Absidia glauca</name>
    <name type="common">Pin mould</name>
    <dbReference type="NCBI Taxonomy" id="4829"/>
    <lineage>
        <taxon>Eukaryota</taxon>
        <taxon>Fungi</taxon>
        <taxon>Fungi incertae sedis</taxon>
        <taxon>Mucoromycota</taxon>
        <taxon>Mucoromycotina</taxon>
        <taxon>Mucoromycetes</taxon>
        <taxon>Mucorales</taxon>
        <taxon>Cunninghamellaceae</taxon>
        <taxon>Absidia</taxon>
    </lineage>
</organism>
<keyword evidence="12" id="KW-0333">Golgi apparatus</keyword>
<evidence type="ECO:0000256" key="11">
    <source>
        <dbReference type="ARBA" id="ARBA00022989"/>
    </source>
</evidence>
<evidence type="ECO:0000256" key="21">
    <source>
        <dbReference type="SAM" id="MobiDB-lite"/>
    </source>
</evidence>
<dbReference type="FunCoup" id="A0A163JPW2">
    <property type="interactions" value="241"/>
</dbReference>
<dbReference type="Pfam" id="PF16209">
    <property type="entry name" value="PhoLip_ATPase_N"/>
    <property type="match status" value="1"/>
</dbReference>
<dbReference type="Gene3D" id="3.40.50.1000">
    <property type="entry name" value="HAD superfamily/HAD-like"/>
    <property type="match status" value="1"/>
</dbReference>
<feature type="binding site" evidence="19">
    <location>
        <position position="574"/>
    </location>
    <ligand>
        <name>Mg(2+)</name>
        <dbReference type="ChEBI" id="CHEBI:18420"/>
    </ligand>
</feature>
<dbReference type="PANTHER" id="PTHR24092:SF150">
    <property type="entry name" value="PHOSPHOLIPID-TRANSPORTING ATPASE"/>
    <property type="match status" value="1"/>
</dbReference>
<feature type="transmembrane region" description="Helical" evidence="20">
    <location>
        <begin position="1024"/>
        <end position="1043"/>
    </location>
</feature>
<keyword evidence="11 20" id="KW-1133">Transmembrane helix</keyword>
<evidence type="ECO:0000256" key="9">
    <source>
        <dbReference type="ARBA" id="ARBA00022842"/>
    </source>
</evidence>
<feature type="binding site" evidence="18">
    <location>
        <position position="768"/>
    </location>
    <ligand>
        <name>ATP</name>
        <dbReference type="ChEBI" id="CHEBI:30616"/>
    </ligand>
</feature>
<feature type="binding site" evidence="18">
    <location>
        <position position="850"/>
    </location>
    <ligand>
        <name>ATP</name>
        <dbReference type="ChEBI" id="CHEBI:30616"/>
    </ligand>
</feature>
<proteinExistence type="inferred from homology"/>
<dbReference type="InterPro" id="IPR023298">
    <property type="entry name" value="ATPase_P-typ_TM_dom_sf"/>
</dbReference>
<dbReference type="FunFam" id="2.70.150.10:FF:000026">
    <property type="entry name" value="Phospholipid-transporting ATPase"/>
    <property type="match status" value="1"/>
</dbReference>
<sequence>MPSSNDTNDINLETLHTTQEVEQVADHRPMNRGETEPQGPASVISMQHSPIYTCDNDSTEMLEHSFTLNKHDSQPSYDDDKTMIYTSQVDHSLLYHQRKNCSNVRSPNDNSKNNNNISSNNSSDSSIIGKDNCLSTSGFPLTYLPQPYEKRQQPQHQQQRSNFCTAWPSIIIDFYHRLTRHNHSDHAPRIILINDPAANESSQFLHNRVSTAKYNIITFLPKFLYVEFSKSANLFFLFISGIQQIPNISPTSRWTTLVPLVIVLMITAVKEILEDYGVHKSDHELNGRKCKIYNGQDQFVDNKWRDVKVGDICRIESGDFFPADLILISSSEPGGLCYIETSNLDGEVNLKIKQALPETATFISPKLLSKFSGVLKSEQPNNRLYNYDGTLIVPTDGDGNNRDQNLPLDPSKMLLRGAQLRNTSWVYGLVVFTGHETKLMLNSSKKPTKASNVTHITNRNIMYLFIMLVIMSVLCSVGNLVIMNNFGSKLDYIEIPGTLNRAREFGFNILTFMILFNSFIPISLMVTMEIVKFVQSTMIDNDLDIYYDKTNTPALARSSSLIEELGQIEYVFSDKTGTLTCNEMEFRECSIAGLTYANHANPDRQPTAASDYNDSEAQYSFKQMEDHLESAPQAPVIREFLTALMTCHTVIPEVDASTGNTIYQASSPDEAALVKGASSIFGYHFYARRPHSIHCTIQSAENEYQILNVCEFNSTRKRMSVVLRDPQNRIVLYCKGADTMILERLDPDCPYVDATLTHLEDFASDGLRTLCYAMRKISDKEYAQWSQVYDKAATTLTNRAEALDDAAEMIEQNMTLVGATAIEDKLQDGVPDTIHTLQEAGIKVWVLTGDRQETAINIGHSCKLLTDDMDLMICTADDFGGTEAILNQKLIELHAQKSEDHQEPLALVIDGKALTFALEKELEKTFYDIAVRCKAVICCRVSPLQKALVVKLVKKYTKSILLAIGDGANDVSMIQAAHVGVGISGMEGLQAARSADFAISQFRFLKKLLLVHGAWAYQRLSKMIFYYFYKNVTLYLTQFWYAIFNGFSGQTLYESWTMSCFNVFFTILPPLAIGIFDQFTSARLLAKYPQMYMLGQSNEFFNQKRFWGWILNAVYHSAVLFFLGMAAFRNDQVFMSGYSGGQWWVGTTIFSSTLATILWKGALITDIWTKWTWIAIPGSMAIWFIYLPLVSYVGPMLPFGIFSEYSGIVPALWGNFNYWLFFILVPLICVLRDYLWKYYKRIYRSRNYHYIQEIQKFNLPDYRPRMDRFQTAVNKVRRIQRLKQSRGFAFSQNEGDQGKIIRMYDTTQQKPSG</sequence>
<feature type="transmembrane region" description="Helical" evidence="20">
    <location>
        <begin position="1063"/>
        <end position="1085"/>
    </location>
</feature>
<comment type="catalytic activity">
    <reaction evidence="16">
        <text>a 1,2-diacyl-sn-glycero-3-phospho-L-serine(out) + ATP + H2O = a 1,2-diacyl-sn-glycero-3-phospho-L-serine(in) + ADP + phosphate + H(+)</text>
        <dbReference type="Rhea" id="RHEA:38567"/>
        <dbReference type="ChEBI" id="CHEBI:15377"/>
        <dbReference type="ChEBI" id="CHEBI:15378"/>
        <dbReference type="ChEBI" id="CHEBI:30616"/>
        <dbReference type="ChEBI" id="CHEBI:43474"/>
        <dbReference type="ChEBI" id="CHEBI:57262"/>
        <dbReference type="ChEBI" id="CHEBI:456216"/>
    </reaction>
    <physiologicalReaction direction="left-to-right" evidence="16">
        <dbReference type="Rhea" id="RHEA:38568"/>
    </physiologicalReaction>
</comment>
<feature type="binding site" evidence="18">
    <location>
        <position position="946"/>
    </location>
    <ligand>
        <name>ATP</name>
        <dbReference type="ChEBI" id="CHEBI:30616"/>
    </ligand>
</feature>
<dbReference type="GO" id="GO:0005886">
    <property type="term" value="C:plasma membrane"/>
    <property type="evidence" value="ECO:0007669"/>
    <property type="project" value="TreeGrafter"/>
</dbReference>
<dbReference type="GO" id="GO:0016887">
    <property type="term" value="F:ATP hydrolysis activity"/>
    <property type="evidence" value="ECO:0007669"/>
    <property type="project" value="InterPro"/>
</dbReference>
<evidence type="ECO:0000259" key="23">
    <source>
        <dbReference type="Pfam" id="PF16212"/>
    </source>
</evidence>
<feature type="binding site" evidence="19">
    <location>
        <position position="966"/>
    </location>
    <ligand>
        <name>Mg(2+)</name>
        <dbReference type="ChEBI" id="CHEBI:18420"/>
    </ligand>
</feature>
<comment type="catalytic activity">
    <reaction evidence="15">
        <text>a 1,2-diacyl-sn-glycero-3-phosphoethanolamine(out) + ATP + H2O = a 1,2-diacyl-sn-glycero-3-phosphoethanolamine(in) + ADP + phosphate + H(+)</text>
        <dbReference type="Rhea" id="RHEA:66132"/>
        <dbReference type="ChEBI" id="CHEBI:15377"/>
        <dbReference type="ChEBI" id="CHEBI:15378"/>
        <dbReference type="ChEBI" id="CHEBI:30616"/>
        <dbReference type="ChEBI" id="CHEBI:43474"/>
        <dbReference type="ChEBI" id="CHEBI:64612"/>
        <dbReference type="ChEBI" id="CHEBI:456216"/>
    </reaction>
    <physiologicalReaction direction="left-to-right" evidence="15">
        <dbReference type="Rhea" id="RHEA:66133"/>
    </physiologicalReaction>
</comment>
<dbReference type="Pfam" id="PF13246">
    <property type="entry name" value="Cation_ATPase"/>
    <property type="match status" value="1"/>
</dbReference>
<feature type="compositionally biased region" description="Low complexity" evidence="21">
    <location>
        <begin position="108"/>
        <end position="128"/>
    </location>
</feature>
<dbReference type="GO" id="GO:0000287">
    <property type="term" value="F:magnesium ion binding"/>
    <property type="evidence" value="ECO:0007669"/>
    <property type="project" value="UniProtKB-UniRule"/>
</dbReference>
<comment type="cofactor">
    <cofactor evidence="1 19">
        <name>Mg(2+)</name>
        <dbReference type="ChEBI" id="CHEBI:18420"/>
    </cofactor>
</comment>
<reference evidence="24" key="1">
    <citation type="submission" date="2016-04" db="EMBL/GenBank/DDBJ databases">
        <authorList>
            <person name="Evans L.H."/>
            <person name="Alamgir A."/>
            <person name="Owens N."/>
            <person name="Weber N.D."/>
            <person name="Virtaneva K."/>
            <person name="Barbian K."/>
            <person name="Babar A."/>
            <person name="Rosenke K."/>
        </authorList>
    </citation>
    <scope>NUCLEOTIDE SEQUENCE [LARGE SCALE GENOMIC DNA]</scope>
    <source>
        <strain evidence="24">CBS 101.48</strain>
    </source>
</reference>
<feature type="active site" description="4-aspartylphosphate intermediate" evidence="17">
    <location>
        <position position="574"/>
    </location>
</feature>
<dbReference type="InterPro" id="IPR032631">
    <property type="entry name" value="P-type_ATPase_N"/>
</dbReference>
<protein>
    <recommendedName>
        <fullName evidence="20">Phospholipid-transporting ATPase</fullName>
        <ecNumber evidence="20">7.6.2.1</ecNumber>
    </recommendedName>
</protein>
<dbReference type="InterPro" id="IPR032630">
    <property type="entry name" value="P_typ_ATPase_c"/>
</dbReference>
<feature type="binding site" evidence="18">
    <location>
        <position position="735"/>
    </location>
    <ligand>
        <name>ATP</name>
        <dbReference type="ChEBI" id="CHEBI:30616"/>
    </ligand>
</feature>
<evidence type="ECO:0000256" key="4">
    <source>
        <dbReference type="ARBA" id="ARBA00022553"/>
    </source>
</evidence>
<feature type="binding site" evidence="18">
    <location>
        <position position="849"/>
    </location>
    <ligand>
        <name>ATP</name>
        <dbReference type="ChEBI" id="CHEBI:30616"/>
    </ligand>
</feature>
<feature type="binding site" evidence="18">
    <location>
        <position position="848"/>
    </location>
    <ligand>
        <name>ATP</name>
        <dbReference type="ChEBI" id="CHEBI:30616"/>
    </ligand>
</feature>
<feature type="binding site" evidence="18">
    <location>
        <position position="575"/>
    </location>
    <ligand>
        <name>ATP</name>
        <dbReference type="ChEBI" id="CHEBI:30616"/>
    </ligand>
</feature>
<evidence type="ECO:0000313" key="25">
    <source>
        <dbReference type="Proteomes" id="UP000078561"/>
    </source>
</evidence>
<dbReference type="InterPro" id="IPR036412">
    <property type="entry name" value="HAD-like_sf"/>
</dbReference>
<dbReference type="NCBIfam" id="TIGR01652">
    <property type="entry name" value="ATPase-Plipid"/>
    <property type="match status" value="1"/>
</dbReference>
<name>A0A163JPW2_ABSGL</name>
<dbReference type="FunFam" id="3.40.50.1000:FF:000010">
    <property type="entry name" value="Phospholipid-transporting ATPase"/>
    <property type="match status" value="1"/>
</dbReference>
<evidence type="ECO:0000256" key="14">
    <source>
        <dbReference type="ARBA" id="ARBA00034036"/>
    </source>
</evidence>
<evidence type="ECO:0000256" key="17">
    <source>
        <dbReference type="PIRSR" id="PIRSR606539-1"/>
    </source>
</evidence>
<dbReference type="GO" id="GO:0005524">
    <property type="term" value="F:ATP binding"/>
    <property type="evidence" value="ECO:0007669"/>
    <property type="project" value="UniProtKB-UniRule"/>
</dbReference>
<feature type="binding site" evidence="18">
    <location>
        <position position="574"/>
    </location>
    <ligand>
        <name>ATP</name>
        <dbReference type="ChEBI" id="CHEBI:30616"/>
    </ligand>
</feature>
<feature type="binding site" evidence="19">
    <location>
        <position position="576"/>
    </location>
    <ligand>
        <name>Mg(2+)</name>
        <dbReference type="ChEBI" id="CHEBI:18420"/>
    </ligand>
</feature>
<evidence type="ECO:0000256" key="3">
    <source>
        <dbReference type="ARBA" id="ARBA00008109"/>
    </source>
</evidence>
<feature type="binding site" evidence="19">
    <location>
        <position position="970"/>
    </location>
    <ligand>
        <name>Mg(2+)</name>
        <dbReference type="ChEBI" id="CHEBI:18420"/>
    </ligand>
</feature>
<feature type="domain" description="P-type ATPase C-terminal" evidence="23">
    <location>
        <begin position="992"/>
        <end position="1244"/>
    </location>
</feature>
<comment type="similarity">
    <text evidence="3 20">Belongs to the cation transport ATPase (P-type) (TC 3.A.3) family. Type IV subfamily.</text>
</comment>
<dbReference type="GO" id="GO:0005802">
    <property type="term" value="C:trans-Golgi network"/>
    <property type="evidence" value="ECO:0007669"/>
    <property type="project" value="TreeGrafter"/>
</dbReference>
<dbReference type="GO" id="GO:0032456">
    <property type="term" value="P:endocytic recycling"/>
    <property type="evidence" value="ECO:0007669"/>
    <property type="project" value="TreeGrafter"/>
</dbReference>
<dbReference type="GO" id="GO:0090556">
    <property type="term" value="F:phosphatidylserine floppase activity"/>
    <property type="evidence" value="ECO:0007669"/>
    <property type="project" value="RHEA"/>
</dbReference>
<feature type="domain" description="P-type ATPase N-terminal" evidence="22">
    <location>
        <begin position="192"/>
        <end position="257"/>
    </location>
</feature>
<keyword evidence="25" id="KW-1185">Reference proteome</keyword>
<evidence type="ECO:0000256" key="13">
    <source>
        <dbReference type="ARBA" id="ARBA00023136"/>
    </source>
</evidence>
<keyword evidence="4" id="KW-0597">Phosphoprotein</keyword>
<dbReference type="Proteomes" id="UP000078561">
    <property type="component" value="Unassembled WGS sequence"/>
</dbReference>
<feature type="binding site" evidence="18">
    <location>
        <position position="969"/>
    </location>
    <ligand>
        <name>ATP</name>
        <dbReference type="ChEBI" id="CHEBI:30616"/>
    </ligand>
</feature>
<dbReference type="InterPro" id="IPR023299">
    <property type="entry name" value="ATPase_P-typ_cyto_dom_N"/>
</dbReference>
<dbReference type="InParanoid" id="A0A163JPW2"/>
<keyword evidence="6 19" id="KW-0479">Metal-binding</keyword>
<gene>
    <name evidence="24" type="primary">ABSGL_08160.1 scaffold 9591</name>
</gene>
<evidence type="ECO:0000256" key="7">
    <source>
        <dbReference type="ARBA" id="ARBA00022741"/>
    </source>
</evidence>
<evidence type="ECO:0000256" key="19">
    <source>
        <dbReference type="PIRSR" id="PIRSR606539-3"/>
    </source>
</evidence>
<evidence type="ECO:0000256" key="20">
    <source>
        <dbReference type="RuleBase" id="RU362033"/>
    </source>
</evidence>
<dbReference type="EMBL" id="LT553804">
    <property type="protein sequence ID" value="SAM02381.1"/>
    <property type="molecule type" value="Genomic_DNA"/>
</dbReference>
<evidence type="ECO:0000313" key="24">
    <source>
        <dbReference type="EMBL" id="SAM02381.1"/>
    </source>
</evidence>
<evidence type="ECO:0000259" key="22">
    <source>
        <dbReference type="Pfam" id="PF16209"/>
    </source>
</evidence>
<dbReference type="Pfam" id="PF16212">
    <property type="entry name" value="PhoLip_ATPase_C"/>
    <property type="match status" value="1"/>
</dbReference>
<dbReference type="GO" id="GO:0045332">
    <property type="term" value="P:phospholipid translocation"/>
    <property type="evidence" value="ECO:0007669"/>
    <property type="project" value="TreeGrafter"/>
</dbReference>
<dbReference type="CDD" id="cd02073">
    <property type="entry name" value="P-type_ATPase_APLT_Dnf-like"/>
    <property type="match status" value="1"/>
</dbReference>
<dbReference type="NCBIfam" id="TIGR01494">
    <property type="entry name" value="ATPase_P-type"/>
    <property type="match status" value="3"/>
</dbReference>
<dbReference type="Gene3D" id="2.70.150.10">
    <property type="entry name" value="Calcium-transporting ATPase, cytoplasmic transduction domain A"/>
    <property type="match status" value="1"/>
</dbReference>
<keyword evidence="13 20" id="KW-0472">Membrane</keyword>
<keyword evidence="8 18" id="KW-0067">ATP-binding</keyword>
<evidence type="ECO:0000256" key="8">
    <source>
        <dbReference type="ARBA" id="ARBA00022840"/>
    </source>
</evidence>
<comment type="subcellular location">
    <subcellularLocation>
        <location evidence="2">Golgi apparatus</location>
        <location evidence="2">trans-Golgi network membrane</location>
        <topology evidence="2">Multi-pass membrane protein</topology>
    </subcellularLocation>
    <subcellularLocation>
        <location evidence="20">Membrane</location>
        <topology evidence="20">Multi-pass membrane protein</topology>
    </subcellularLocation>
</comment>
<accession>A0A163JPW2</accession>
<keyword evidence="7 18" id="KW-0547">Nucleotide-binding</keyword>
<dbReference type="SUPFAM" id="SSF81665">
    <property type="entry name" value="Calcium ATPase, transmembrane domain M"/>
    <property type="match status" value="1"/>
</dbReference>
<feature type="binding site" evidence="18">
    <location>
        <position position="940"/>
    </location>
    <ligand>
        <name>ATP</name>
        <dbReference type="ChEBI" id="CHEBI:30616"/>
    </ligand>
</feature>
<dbReference type="SFLD" id="SFLDG00002">
    <property type="entry name" value="C1.7:_P-type_atpase_like"/>
    <property type="match status" value="1"/>
</dbReference>
<dbReference type="FunFam" id="3.40.1110.10:FF:000087">
    <property type="entry name" value="Phospholipid-transporting ATPase"/>
    <property type="match status" value="1"/>
</dbReference>
<dbReference type="InterPro" id="IPR001757">
    <property type="entry name" value="P_typ_ATPase"/>
</dbReference>
<evidence type="ECO:0000256" key="18">
    <source>
        <dbReference type="PIRSR" id="PIRSR606539-2"/>
    </source>
</evidence>
<dbReference type="SUPFAM" id="SSF56784">
    <property type="entry name" value="HAD-like"/>
    <property type="match status" value="1"/>
</dbReference>
<comment type="catalytic activity">
    <reaction evidence="14 20">
        <text>ATP + H2O + phospholipidSide 1 = ADP + phosphate + phospholipidSide 2.</text>
        <dbReference type="EC" id="7.6.2.1"/>
    </reaction>
</comment>
<evidence type="ECO:0000256" key="12">
    <source>
        <dbReference type="ARBA" id="ARBA00023034"/>
    </source>
</evidence>
<feature type="binding site" evidence="18">
    <location>
        <position position="712"/>
    </location>
    <ligand>
        <name>ATP</name>
        <dbReference type="ChEBI" id="CHEBI:30616"/>
    </ligand>
</feature>
<feature type="transmembrane region" description="Helical" evidence="20">
    <location>
        <begin position="1216"/>
        <end position="1236"/>
    </location>
</feature>
<evidence type="ECO:0000256" key="6">
    <source>
        <dbReference type="ARBA" id="ARBA00022723"/>
    </source>
</evidence>
<feature type="region of interest" description="Disordered" evidence="21">
    <location>
        <begin position="101"/>
        <end position="128"/>
    </location>
</feature>
<dbReference type="PROSITE" id="PS00154">
    <property type="entry name" value="ATPASE_E1_E2"/>
    <property type="match status" value="1"/>
</dbReference>
<dbReference type="InterPro" id="IPR044492">
    <property type="entry name" value="P_typ_ATPase_HD_dom"/>
</dbReference>
<keyword evidence="10 20" id="KW-1278">Translocase</keyword>
<dbReference type="Gene3D" id="3.40.1110.10">
    <property type="entry name" value="Calcium-transporting ATPase, cytoplasmic domain N"/>
    <property type="match status" value="1"/>
</dbReference>
<evidence type="ECO:0000256" key="16">
    <source>
        <dbReference type="ARBA" id="ARBA00051303"/>
    </source>
</evidence>
<dbReference type="SUPFAM" id="SSF81653">
    <property type="entry name" value="Calcium ATPase, transduction domain A"/>
    <property type="match status" value="1"/>
</dbReference>
<evidence type="ECO:0000256" key="5">
    <source>
        <dbReference type="ARBA" id="ARBA00022692"/>
    </source>
</evidence>
<dbReference type="OrthoDB" id="377733at2759"/>
<dbReference type="InterPro" id="IPR008250">
    <property type="entry name" value="ATPase_P-typ_transduc_dom_A_sf"/>
</dbReference>
<dbReference type="InterPro" id="IPR018303">
    <property type="entry name" value="ATPase_P-typ_P_site"/>
</dbReference>
<dbReference type="SFLD" id="SFLDF00027">
    <property type="entry name" value="p-type_atpase"/>
    <property type="match status" value="1"/>
</dbReference>
<dbReference type="SFLD" id="SFLDS00003">
    <property type="entry name" value="Haloacid_Dehalogenase"/>
    <property type="match status" value="1"/>
</dbReference>
<keyword evidence="9 19" id="KW-0460">Magnesium</keyword>
<evidence type="ECO:0000256" key="10">
    <source>
        <dbReference type="ARBA" id="ARBA00022967"/>
    </source>
</evidence>
<dbReference type="InterPro" id="IPR023214">
    <property type="entry name" value="HAD_sf"/>
</dbReference>
<feature type="transmembrane region" description="Helical" evidence="20">
    <location>
        <begin position="1106"/>
        <end position="1128"/>
    </location>
</feature>
<feature type="transmembrane region" description="Helical" evidence="20">
    <location>
        <begin position="1171"/>
        <end position="1196"/>
    </location>
</feature>
<dbReference type="GO" id="GO:0006892">
    <property type="term" value="P:post-Golgi vesicle-mediated transport"/>
    <property type="evidence" value="ECO:0007669"/>
    <property type="project" value="TreeGrafter"/>
</dbReference>
<feature type="transmembrane region" description="Helical" evidence="20">
    <location>
        <begin position="461"/>
        <end position="482"/>
    </location>
</feature>
<dbReference type="SUPFAM" id="SSF81660">
    <property type="entry name" value="Metal cation-transporting ATPase, ATP-binding domain N"/>
    <property type="match status" value="1"/>
</dbReference>
<dbReference type="PRINTS" id="PR00119">
    <property type="entry name" value="CATATPASE"/>
</dbReference>
<feature type="binding site" evidence="18">
    <location>
        <position position="970"/>
    </location>
    <ligand>
        <name>ATP</name>
        <dbReference type="ChEBI" id="CHEBI:30616"/>
    </ligand>
</feature>
<feature type="binding site" evidence="18">
    <location>
        <position position="576"/>
    </location>
    <ligand>
        <name>ATP</name>
        <dbReference type="ChEBI" id="CHEBI:30616"/>
    </ligand>
</feature>
<feature type="transmembrane region" description="Helical" evidence="20">
    <location>
        <begin position="505"/>
        <end position="526"/>
    </location>
</feature>
<dbReference type="STRING" id="4829.A0A163JPW2"/>
<evidence type="ECO:0000256" key="1">
    <source>
        <dbReference type="ARBA" id="ARBA00001946"/>
    </source>
</evidence>
<feature type="binding site" evidence="18">
    <location>
        <position position="670"/>
    </location>
    <ligand>
        <name>ATP</name>
        <dbReference type="ChEBI" id="CHEBI:30616"/>
    </ligand>
</feature>
<keyword evidence="5 20" id="KW-0812">Transmembrane</keyword>
<dbReference type="PANTHER" id="PTHR24092">
    <property type="entry name" value="PROBABLE PHOSPHOLIPID-TRANSPORTING ATPASE"/>
    <property type="match status" value="1"/>
</dbReference>
<dbReference type="InterPro" id="IPR006539">
    <property type="entry name" value="P-type_ATPase_IV"/>
</dbReference>
<dbReference type="EC" id="7.6.2.1" evidence="20"/>